<proteinExistence type="predicted"/>
<evidence type="ECO:0000313" key="1">
    <source>
        <dbReference type="EnsemblMetazoa" id="tetur02g04640.1"/>
    </source>
</evidence>
<dbReference type="HOGENOM" id="CLU_3191921_0_0_1"/>
<reference evidence="2" key="1">
    <citation type="submission" date="2011-08" db="EMBL/GenBank/DDBJ databases">
        <authorList>
            <person name="Rombauts S."/>
        </authorList>
    </citation>
    <scope>NUCLEOTIDE SEQUENCE</scope>
    <source>
        <strain evidence="2">London</strain>
    </source>
</reference>
<dbReference type="Proteomes" id="UP000015104">
    <property type="component" value="Unassembled WGS sequence"/>
</dbReference>
<sequence>MIYNSNCLATFNAKTYKSGLIRSLSFNSVFIASSIDRVCINSNLTS</sequence>
<organism evidence="1 2">
    <name type="scientific">Tetranychus urticae</name>
    <name type="common">Two-spotted spider mite</name>
    <dbReference type="NCBI Taxonomy" id="32264"/>
    <lineage>
        <taxon>Eukaryota</taxon>
        <taxon>Metazoa</taxon>
        <taxon>Ecdysozoa</taxon>
        <taxon>Arthropoda</taxon>
        <taxon>Chelicerata</taxon>
        <taxon>Arachnida</taxon>
        <taxon>Acari</taxon>
        <taxon>Acariformes</taxon>
        <taxon>Trombidiformes</taxon>
        <taxon>Prostigmata</taxon>
        <taxon>Eleutherengona</taxon>
        <taxon>Raphignathae</taxon>
        <taxon>Tetranychoidea</taxon>
        <taxon>Tetranychidae</taxon>
        <taxon>Tetranychus</taxon>
    </lineage>
</organism>
<dbReference type="EMBL" id="CAEY01000795">
    <property type="status" value="NOT_ANNOTATED_CDS"/>
    <property type="molecule type" value="Genomic_DNA"/>
</dbReference>
<protein>
    <submittedName>
        <fullName evidence="1">Uncharacterized protein</fullName>
    </submittedName>
</protein>
<dbReference type="EnsemblMetazoa" id="tetur02g04640.1">
    <property type="protein sequence ID" value="tetur02g04640.1"/>
    <property type="gene ID" value="tetur02g04640"/>
</dbReference>
<dbReference type="AlphaFoldDB" id="T1JVH6"/>
<name>T1JVH6_TETUR</name>
<accession>T1JVH6</accession>
<evidence type="ECO:0000313" key="2">
    <source>
        <dbReference type="Proteomes" id="UP000015104"/>
    </source>
</evidence>
<keyword evidence="2" id="KW-1185">Reference proteome</keyword>
<reference evidence="1" key="2">
    <citation type="submission" date="2015-06" db="UniProtKB">
        <authorList>
            <consortium name="EnsemblMetazoa"/>
        </authorList>
    </citation>
    <scope>IDENTIFICATION</scope>
</reference>